<keyword evidence="1" id="KW-0175">Coiled coil</keyword>
<dbReference type="InterPro" id="IPR011622">
    <property type="entry name" value="7TMR_DISM_rcpt_extracell_dom2"/>
</dbReference>
<dbReference type="InterPro" id="IPR046947">
    <property type="entry name" value="LytR-like"/>
</dbReference>
<protein>
    <submittedName>
        <fullName evidence="4">LytR/AlgR family response regulator transcription factor</fullName>
    </submittedName>
</protein>
<comment type="caution">
    <text evidence="4">The sequence shown here is derived from an EMBL/GenBank/DDBJ whole genome shotgun (WGS) entry which is preliminary data.</text>
</comment>
<dbReference type="PROSITE" id="PS50930">
    <property type="entry name" value="HTH_LYTTR"/>
    <property type="match status" value="1"/>
</dbReference>
<dbReference type="SMART" id="SM00850">
    <property type="entry name" value="LytTR"/>
    <property type="match status" value="1"/>
</dbReference>
<feature type="transmembrane region" description="Helical" evidence="2">
    <location>
        <begin position="340"/>
        <end position="364"/>
    </location>
</feature>
<evidence type="ECO:0000256" key="1">
    <source>
        <dbReference type="SAM" id="Coils"/>
    </source>
</evidence>
<name>A0ABW5N363_9FLAO</name>
<feature type="transmembrane region" description="Helical" evidence="2">
    <location>
        <begin position="285"/>
        <end position="302"/>
    </location>
</feature>
<keyword evidence="2" id="KW-1133">Transmembrane helix</keyword>
<organism evidence="4 5">
    <name type="scientific">Aquimarina hainanensis</name>
    <dbReference type="NCBI Taxonomy" id="1578017"/>
    <lineage>
        <taxon>Bacteria</taxon>
        <taxon>Pseudomonadati</taxon>
        <taxon>Bacteroidota</taxon>
        <taxon>Flavobacteriia</taxon>
        <taxon>Flavobacteriales</taxon>
        <taxon>Flavobacteriaceae</taxon>
        <taxon>Aquimarina</taxon>
    </lineage>
</organism>
<sequence length="566" mass="67472">MNTNVLFRFPARLLYDFFDKRKNCDLFLRELFKWYLFLGTLFVGTTNMFGKQQADQTFIEINNAADTINIFRRLSFYVEKGNQEFDRKRLEHAEFTIPDRLYYYLPMKVETLWMRCTIRNNTQNDLLYYFILRHAYLYKGTVFLLTKDKVTELHTHSYQNIKKNHRFSNFPTWKIPIPKHGEIQVYIKVHETGGRTRISSLLKSEKQFFSYLIKSFSIHAVFIFFILLIVFLSVYIVRYTGKRYVLFYTFYVLFLAMDYLAVHGIGQSYIWTDSYFLLRNVRSMSNASSALFLCLFFAFFYNQFSYPRWIKKTFIVAAIVFGIFLSLYGIKLFFGGLRSLFLYVWKSISLLSILLIVIHTYLAFRKKIPFYLPLVFIIHTVITFVNANYIFPYSNHIVIDWILVNIYYLSLSLEIIVWVYFIFKTLKSEKLLLQKLKTEVGVLQEKLDTLKSQYNKNEKSQINELIHLKSKAVLNSIEILYIKSDGHYVEYYTEHKKNPEIDRNSLTEVLKQLPSSSFIRVHKSYIVNIYRIKIINSTKLMLDNGVWLNLSRTYKQQLKDILNHGG</sequence>
<dbReference type="Pfam" id="PF07696">
    <property type="entry name" value="7TMR-DISMED2"/>
    <property type="match status" value="1"/>
</dbReference>
<feature type="coiled-coil region" evidence="1">
    <location>
        <begin position="426"/>
        <end position="453"/>
    </location>
</feature>
<gene>
    <name evidence="4" type="ORF">ACFSTE_04410</name>
</gene>
<dbReference type="Gene3D" id="2.40.50.1020">
    <property type="entry name" value="LytTr DNA-binding domain"/>
    <property type="match status" value="1"/>
</dbReference>
<keyword evidence="2" id="KW-0812">Transmembrane</keyword>
<accession>A0ABW5N363</accession>
<feature type="transmembrane region" description="Helical" evidence="2">
    <location>
        <begin position="216"/>
        <end position="237"/>
    </location>
</feature>
<keyword evidence="2" id="KW-0472">Membrane</keyword>
<dbReference type="PANTHER" id="PTHR37299">
    <property type="entry name" value="TRANSCRIPTIONAL REGULATOR-RELATED"/>
    <property type="match status" value="1"/>
</dbReference>
<dbReference type="Pfam" id="PF04397">
    <property type="entry name" value="LytTR"/>
    <property type="match status" value="1"/>
</dbReference>
<dbReference type="PANTHER" id="PTHR37299:SF1">
    <property type="entry name" value="STAGE 0 SPORULATION PROTEIN A HOMOLOG"/>
    <property type="match status" value="1"/>
</dbReference>
<feature type="transmembrane region" description="Helical" evidence="2">
    <location>
        <begin position="314"/>
        <end position="334"/>
    </location>
</feature>
<proteinExistence type="predicted"/>
<feature type="domain" description="HTH LytTR-type" evidence="3">
    <location>
        <begin position="478"/>
        <end position="564"/>
    </location>
</feature>
<dbReference type="InterPro" id="IPR007492">
    <property type="entry name" value="LytTR_DNA-bd_dom"/>
</dbReference>
<evidence type="ECO:0000259" key="3">
    <source>
        <dbReference type="PROSITE" id="PS50930"/>
    </source>
</evidence>
<dbReference type="RefSeq" id="WP_378255865.1">
    <property type="nucleotide sequence ID" value="NZ_JBHSJV010000001.1"/>
</dbReference>
<keyword evidence="5" id="KW-1185">Reference proteome</keyword>
<dbReference type="Proteomes" id="UP001597459">
    <property type="component" value="Unassembled WGS sequence"/>
</dbReference>
<dbReference type="EMBL" id="JBHULX010000003">
    <property type="protein sequence ID" value="MFD2590060.1"/>
    <property type="molecule type" value="Genomic_DNA"/>
</dbReference>
<reference evidence="5" key="1">
    <citation type="journal article" date="2019" name="Int. J. Syst. Evol. Microbiol.">
        <title>The Global Catalogue of Microorganisms (GCM) 10K type strain sequencing project: providing services to taxonomists for standard genome sequencing and annotation.</title>
        <authorList>
            <consortium name="The Broad Institute Genomics Platform"/>
            <consortium name="The Broad Institute Genome Sequencing Center for Infectious Disease"/>
            <person name="Wu L."/>
            <person name="Ma J."/>
        </authorList>
    </citation>
    <scope>NUCLEOTIDE SEQUENCE [LARGE SCALE GENOMIC DNA]</scope>
    <source>
        <strain evidence="5">KCTC 42423</strain>
    </source>
</reference>
<feature type="transmembrane region" description="Helical" evidence="2">
    <location>
        <begin position="371"/>
        <end position="391"/>
    </location>
</feature>
<feature type="transmembrane region" description="Helical" evidence="2">
    <location>
        <begin position="244"/>
        <end position="265"/>
    </location>
</feature>
<evidence type="ECO:0000313" key="5">
    <source>
        <dbReference type="Proteomes" id="UP001597459"/>
    </source>
</evidence>
<feature type="transmembrane region" description="Helical" evidence="2">
    <location>
        <begin position="397"/>
        <end position="423"/>
    </location>
</feature>
<evidence type="ECO:0000313" key="4">
    <source>
        <dbReference type="EMBL" id="MFD2590060.1"/>
    </source>
</evidence>
<evidence type="ECO:0000256" key="2">
    <source>
        <dbReference type="SAM" id="Phobius"/>
    </source>
</evidence>